<dbReference type="AlphaFoldDB" id="A0A068USQ7"/>
<gene>
    <name evidence="1" type="ORF">GSCOC_T00033906001</name>
</gene>
<dbReference type="EMBL" id="HG739140">
    <property type="protein sequence ID" value="CDP11575.1"/>
    <property type="molecule type" value="Genomic_DNA"/>
</dbReference>
<name>A0A068USQ7_COFCA</name>
<keyword evidence="2" id="KW-1185">Reference proteome</keyword>
<dbReference type="InParanoid" id="A0A068USQ7"/>
<evidence type="ECO:0000313" key="1">
    <source>
        <dbReference type="EMBL" id="CDP11575.1"/>
    </source>
</evidence>
<evidence type="ECO:0000313" key="2">
    <source>
        <dbReference type="Proteomes" id="UP000295252"/>
    </source>
</evidence>
<reference evidence="2" key="1">
    <citation type="journal article" date="2014" name="Science">
        <title>The coffee genome provides insight into the convergent evolution of caffeine biosynthesis.</title>
        <authorList>
            <person name="Denoeud F."/>
            <person name="Carretero-Paulet L."/>
            <person name="Dereeper A."/>
            <person name="Droc G."/>
            <person name="Guyot R."/>
            <person name="Pietrella M."/>
            <person name="Zheng C."/>
            <person name="Alberti A."/>
            <person name="Anthony F."/>
            <person name="Aprea G."/>
            <person name="Aury J.M."/>
            <person name="Bento P."/>
            <person name="Bernard M."/>
            <person name="Bocs S."/>
            <person name="Campa C."/>
            <person name="Cenci A."/>
            <person name="Combes M.C."/>
            <person name="Crouzillat D."/>
            <person name="Da Silva C."/>
            <person name="Daddiego L."/>
            <person name="De Bellis F."/>
            <person name="Dussert S."/>
            <person name="Garsmeur O."/>
            <person name="Gayraud T."/>
            <person name="Guignon V."/>
            <person name="Jahn K."/>
            <person name="Jamilloux V."/>
            <person name="Joet T."/>
            <person name="Labadie K."/>
            <person name="Lan T."/>
            <person name="Leclercq J."/>
            <person name="Lepelley M."/>
            <person name="Leroy T."/>
            <person name="Li L.T."/>
            <person name="Librado P."/>
            <person name="Lopez L."/>
            <person name="Munoz A."/>
            <person name="Noel B."/>
            <person name="Pallavicini A."/>
            <person name="Perrotta G."/>
            <person name="Poncet V."/>
            <person name="Pot D."/>
            <person name="Priyono X."/>
            <person name="Rigoreau M."/>
            <person name="Rouard M."/>
            <person name="Rozas J."/>
            <person name="Tranchant-Dubreuil C."/>
            <person name="VanBuren R."/>
            <person name="Zhang Q."/>
            <person name="Andrade A.C."/>
            <person name="Argout X."/>
            <person name="Bertrand B."/>
            <person name="de Kochko A."/>
            <person name="Graziosi G."/>
            <person name="Henry R.J."/>
            <person name="Jayarama X."/>
            <person name="Ming R."/>
            <person name="Nagai C."/>
            <person name="Rounsley S."/>
            <person name="Sankoff D."/>
            <person name="Giuliano G."/>
            <person name="Albert V.A."/>
            <person name="Wincker P."/>
            <person name="Lashermes P."/>
        </authorList>
    </citation>
    <scope>NUCLEOTIDE SEQUENCE [LARGE SCALE GENOMIC DNA]</scope>
    <source>
        <strain evidence="2">cv. DH200-94</strain>
    </source>
</reference>
<sequence length="64" mass="7143">MPLAMSNTEFLKLGGSVKDRVAMKIIEEYHSMYSSSSGLEKWVVKIEQPIDIFLTIPIASVSLI</sequence>
<accession>A0A068USQ7</accession>
<protein>
    <submittedName>
        <fullName evidence="1">Uncharacterized protein</fullName>
    </submittedName>
</protein>
<dbReference type="Proteomes" id="UP000295252">
    <property type="component" value="Chromosome IX"/>
</dbReference>
<proteinExistence type="predicted"/>
<dbReference type="Gramene" id="CDP11575">
    <property type="protein sequence ID" value="CDP11575"/>
    <property type="gene ID" value="GSCOC_T00033906001"/>
</dbReference>
<organism evidence="1 2">
    <name type="scientific">Coffea canephora</name>
    <name type="common">Robusta coffee</name>
    <dbReference type="NCBI Taxonomy" id="49390"/>
    <lineage>
        <taxon>Eukaryota</taxon>
        <taxon>Viridiplantae</taxon>
        <taxon>Streptophyta</taxon>
        <taxon>Embryophyta</taxon>
        <taxon>Tracheophyta</taxon>
        <taxon>Spermatophyta</taxon>
        <taxon>Magnoliopsida</taxon>
        <taxon>eudicotyledons</taxon>
        <taxon>Gunneridae</taxon>
        <taxon>Pentapetalae</taxon>
        <taxon>asterids</taxon>
        <taxon>lamiids</taxon>
        <taxon>Gentianales</taxon>
        <taxon>Rubiaceae</taxon>
        <taxon>Ixoroideae</taxon>
        <taxon>Gardenieae complex</taxon>
        <taxon>Bertiereae - Coffeeae clade</taxon>
        <taxon>Coffeeae</taxon>
        <taxon>Coffea</taxon>
    </lineage>
</organism>